<accession>A0ABR3M4R1</accession>
<evidence type="ECO:0000313" key="2">
    <source>
        <dbReference type="Proteomes" id="UP001558613"/>
    </source>
</evidence>
<organism evidence="1 2">
    <name type="scientific">Cirrhinus molitorella</name>
    <name type="common">mud carp</name>
    <dbReference type="NCBI Taxonomy" id="172907"/>
    <lineage>
        <taxon>Eukaryota</taxon>
        <taxon>Metazoa</taxon>
        <taxon>Chordata</taxon>
        <taxon>Craniata</taxon>
        <taxon>Vertebrata</taxon>
        <taxon>Euteleostomi</taxon>
        <taxon>Actinopterygii</taxon>
        <taxon>Neopterygii</taxon>
        <taxon>Teleostei</taxon>
        <taxon>Ostariophysi</taxon>
        <taxon>Cypriniformes</taxon>
        <taxon>Cyprinidae</taxon>
        <taxon>Labeoninae</taxon>
        <taxon>Labeonini</taxon>
        <taxon>Cirrhinus</taxon>
    </lineage>
</organism>
<name>A0ABR3M4R1_9TELE</name>
<dbReference type="Proteomes" id="UP001558613">
    <property type="component" value="Unassembled WGS sequence"/>
</dbReference>
<evidence type="ECO:0000313" key="1">
    <source>
        <dbReference type="EMBL" id="KAL1260113.1"/>
    </source>
</evidence>
<keyword evidence="2" id="KW-1185">Reference proteome</keyword>
<proteinExistence type="predicted"/>
<gene>
    <name evidence="1" type="ORF">QQF64_007940</name>
</gene>
<dbReference type="EMBL" id="JAYMGO010000015">
    <property type="protein sequence ID" value="KAL1260113.1"/>
    <property type="molecule type" value="Genomic_DNA"/>
</dbReference>
<comment type="caution">
    <text evidence="1">The sequence shown here is derived from an EMBL/GenBank/DDBJ whole genome shotgun (WGS) entry which is preliminary data.</text>
</comment>
<sequence length="108" mass="12051">MRKWAPDVNVEPLGGMPGQIWGSPGRSEIRPVYISTQDISIRLAKLLHVPRLLAHSLKRSTSPLYFSFPSMLLSTPPASLSLSPSLPPGSKSEYSFSREWEVKKPYTL</sequence>
<protein>
    <submittedName>
        <fullName evidence="1">Uncharacterized protein</fullName>
    </submittedName>
</protein>
<reference evidence="1 2" key="1">
    <citation type="submission" date="2023-09" db="EMBL/GenBank/DDBJ databases">
        <authorList>
            <person name="Wang M."/>
        </authorList>
    </citation>
    <scope>NUCLEOTIDE SEQUENCE [LARGE SCALE GENOMIC DNA]</scope>
    <source>
        <strain evidence="1">GT-2023</strain>
        <tissue evidence="1">Liver</tissue>
    </source>
</reference>